<evidence type="ECO:0000256" key="1">
    <source>
        <dbReference type="SAM" id="SignalP"/>
    </source>
</evidence>
<organism evidence="2 3">
    <name type="scientific">Deinococcus antarcticus</name>
    <dbReference type="NCBI Taxonomy" id="1298767"/>
    <lineage>
        <taxon>Bacteria</taxon>
        <taxon>Thermotogati</taxon>
        <taxon>Deinococcota</taxon>
        <taxon>Deinococci</taxon>
        <taxon>Deinococcales</taxon>
        <taxon>Deinococcaceae</taxon>
        <taxon>Deinococcus</taxon>
    </lineage>
</organism>
<evidence type="ECO:0000313" key="3">
    <source>
        <dbReference type="Proteomes" id="UP001595748"/>
    </source>
</evidence>
<keyword evidence="1" id="KW-0732">Signal</keyword>
<accession>A0ABV8A5X0</accession>
<proteinExistence type="predicted"/>
<protein>
    <submittedName>
        <fullName evidence="2">Uncharacterized protein</fullName>
    </submittedName>
</protein>
<feature type="chain" id="PRO_5045809461" evidence="1">
    <location>
        <begin position="21"/>
        <end position="128"/>
    </location>
</feature>
<evidence type="ECO:0000313" key="2">
    <source>
        <dbReference type="EMBL" id="MFC3860641.1"/>
    </source>
</evidence>
<keyword evidence="3" id="KW-1185">Reference proteome</keyword>
<sequence>MNPILQKLLTAAASLITPQAAPPATPATPVPVPIQIQVGTLPQDCKLLLTTLVAGQNTEMQAEPAMNVIGVQLLTGDTLGLHVICQSGARASKKVQATAPTSIAFGGEALNTWDVYVGQVPGLTITTR</sequence>
<reference evidence="3" key="1">
    <citation type="journal article" date="2019" name="Int. J. Syst. Evol. Microbiol.">
        <title>The Global Catalogue of Microorganisms (GCM) 10K type strain sequencing project: providing services to taxonomists for standard genome sequencing and annotation.</title>
        <authorList>
            <consortium name="The Broad Institute Genomics Platform"/>
            <consortium name="The Broad Institute Genome Sequencing Center for Infectious Disease"/>
            <person name="Wu L."/>
            <person name="Ma J."/>
        </authorList>
    </citation>
    <scope>NUCLEOTIDE SEQUENCE [LARGE SCALE GENOMIC DNA]</scope>
    <source>
        <strain evidence="3">CCTCC AB 2013263</strain>
    </source>
</reference>
<dbReference type="Proteomes" id="UP001595748">
    <property type="component" value="Unassembled WGS sequence"/>
</dbReference>
<name>A0ABV8A5X0_9DEIO</name>
<dbReference type="EMBL" id="JBHRZF010000090">
    <property type="protein sequence ID" value="MFC3860641.1"/>
    <property type="molecule type" value="Genomic_DNA"/>
</dbReference>
<gene>
    <name evidence="2" type="ORF">ACFOPQ_07685</name>
</gene>
<comment type="caution">
    <text evidence="2">The sequence shown here is derived from an EMBL/GenBank/DDBJ whole genome shotgun (WGS) entry which is preliminary data.</text>
</comment>
<feature type="signal peptide" evidence="1">
    <location>
        <begin position="1"/>
        <end position="20"/>
    </location>
</feature>
<dbReference type="RefSeq" id="WP_380076773.1">
    <property type="nucleotide sequence ID" value="NZ_JBHRZF010000090.1"/>
</dbReference>